<dbReference type="NCBIfam" id="TIGR01134">
    <property type="entry name" value="purF"/>
    <property type="match status" value="1"/>
</dbReference>
<comment type="caution">
    <text evidence="11">The sequence shown here is derived from an EMBL/GenBank/DDBJ whole genome shotgun (WGS) entry which is preliminary data.</text>
</comment>
<feature type="binding site" evidence="7 10">
    <location>
        <position position="293"/>
    </location>
    <ligand>
        <name>Mg(2+)</name>
        <dbReference type="ChEBI" id="CHEBI:18420"/>
    </ligand>
</feature>
<dbReference type="GO" id="GO:0004044">
    <property type="term" value="F:amidophosphoribosyltransferase activity"/>
    <property type="evidence" value="ECO:0007669"/>
    <property type="project" value="UniProtKB-UniRule"/>
</dbReference>
<dbReference type="InterPro" id="IPR029055">
    <property type="entry name" value="Ntn_hydrolases_N"/>
</dbReference>
<evidence type="ECO:0000256" key="8">
    <source>
        <dbReference type="PIRNR" id="PIRNR000485"/>
    </source>
</evidence>
<feature type="binding site" evidence="7 10">
    <location>
        <position position="356"/>
    </location>
    <ligand>
        <name>Mg(2+)</name>
        <dbReference type="ChEBI" id="CHEBI:18420"/>
    </ligand>
</feature>
<keyword evidence="3 7" id="KW-0328">Glycosyltransferase</keyword>
<feature type="binding site" evidence="7 10">
    <location>
        <position position="355"/>
    </location>
    <ligand>
        <name>Mg(2+)</name>
        <dbReference type="ChEBI" id="CHEBI:18420"/>
    </ligand>
</feature>
<evidence type="ECO:0000256" key="6">
    <source>
        <dbReference type="ARBA" id="ARBA00022962"/>
    </source>
</evidence>
<dbReference type="RefSeq" id="WP_185358685.1">
    <property type="nucleotide sequence ID" value="NZ_JAARON010000009.1"/>
</dbReference>
<accession>A0A7X1D9U9</accession>
<dbReference type="Pfam" id="PF00156">
    <property type="entry name" value="Pribosyltran"/>
    <property type="match status" value="1"/>
</dbReference>
<sequence length="476" mass="52106">MSTEIKGLNEECGIFGIWNHPSAAQITYYGLHSLQHRGQEGAGIVSTDGVTLKGHRNLGLLADVFKHGELDDLVGKSAIGHVRYATAGGKSLSNVQPFLFHFQNSSLALAHNGNLINAKTLRNELEEEGAIFQTSSDTEVLAHLLKRSRTGSLLEDLKVALNQVKGGFAYMLLTENELIAALDPNGFRPLSIGKIGDAYVIASETCAFDTVGAEFVRDVEPGELIIINDEGLHIEKFTEDVKHSICSMEYVYFARPDSNIAGINVHSARKRMGKRLAQEAFIEADVVTGVPDSSISAAIGYAEETGIPYELGLIKNRYVARTFIQPSQELREQGVKMKLSAVRGVVEGKRVVMIDDSIVRGTTSRRIVQLLREAGAAEVHVRIASPPLAFPCFYGIDIQTRNELIAANYSVDEICHIIGADSLTYLSEDGLVEAVGRPYPNEPYGGLCMAYFNGDYPTELFDYEQEYLASLEAKSR</sequence>
<keyword evidence="7 10" id="KW-0460">Magnesium</keyword>
<keyword evidence="4 7" id="KW-0808">Transferase</keyword>
<evidence type="ECO:0000313" key="12">
    <source>
        <dbReference type="Proteomes" id="UP000541735"/>
    </source>
</evidence>
<dbReference type="SUPFAM" id="SSF53271">
    <property type="entry name" value="PRTase-like"/>
    <property type="match status" value="1"/>
</dbReference>
<evidence type="ECO:0000256" key="3">
    <source>
        <dbReference type="ARBA" id="ARBA00022676"/>
    </source>
</evidence>
<dbReference type="InterPro" id="IPR029057">
    <property type="entry name" value="PRTase-like"/>
</dbReference>
<dbReference type="GO" id="GO:0006189">
    <property type="term" value="P:'de novo' IMP biosynthetic process"/>
    <property type="evidence" value="ECO:0007669"/>
    <property type="project" value="UniProtKB-UniRule"/>
</dbReference>
<dbReference type="GO" id="GO:0009113">
    <property type="term" value="P:purine nucleobase biosynthetic process"/>
    <property type="evidence" value="ECO:0007669"/>
    <property type="project" value="UniProtKB-UniRule"/>
</dbReference>
<comment type="function">
    <text evidence="7">Catalyzes the formation of phosphoribosylamine from phosphoribosylpyrophosphate (PRPP) and glutamine.</text>
</comment>
<keyword evidence="6 7" id="KW-0315">Glutamine amidotransferase</keyword>
<protein>
    <recommendedName>
        <fullName evidence="7">Amidophosphoribosyltransferase</fullName>
        <shortName evidence="7">ATase</shortName>
        <ecNumber evidence="7">2.4.2.14</ecNumber>
    </recommendedName>
    <alternativeName>
        <fullName evidence="7">Glutamine phosphoribosylpyrophosphate amidotransferase</fullName>
        <shortName evidence="7">GPATase</shortName>
    </alternativeName>
</protein>
<evidence type="ECO:0000256" key="2">
    <source>
        <dbReference type="ARBA" id="ARBA00010138"/>
    </source>
</evidence>
<dbReference type="PROSITE" id="PS51278">
    <property type="entry name" value="GATASE_TYPE_2"/>
    <property type="match status" value="1"/>
</dbReference>
<evidence type="ECO:0000313" key="11">
    <source>
        <dbReference type="EMBL" id="MBC2178058.1"/>
    </source>
</evidence>
<comment type="pathway">
    <text evidence="1 7 8">Purine metabolism; IMP biosynthesis via de novo pathway; N(1)-(5-phospho-D-ribosyl)glycinamide from 5-phospho-alpha-D-ribose 1-diphosphate: step 1/2.</text>
</comment>
<dbReference type="InterPro" id="IPR017932">
    <property type="entry name" value="GATase_2_dom"/>
</dbReference>
<dbReference type="EC" id="2.4.2.14" evidence="7"/>
<evidence type="ECO:0000256" key="9">
    <source>
        <dbReference type="PIRSR" id="PIRSR000485-1"/>
    </source>
</evidence>
<evidence type="ECO:0000256" key="5">
    <source>
        <dbReference type="ARBA" id="ARBA00022755"/>
    </source>
</evidence>
<evidence type="ECO:0000256" key="4">
    <source>
        <dbReference type="ARBA" id="ARBA00022679"/>
    </source>
</evidence>
<dbReference type="Gene3D" id="3.60.20.10">
    <property type="entry name" value="Glutamine Phosphoribosylpyrophosphate, subunit 1, domain 1"/>
    <property type="match status" value="1"/>
</dbReference>
<organism evidence="11 12">
    <name type="scientific">Listeria booriae</name>
    <dbReference type="NCBI Taxonomy" id="1552123"/>
    <lineage>
        <taxon>Bacteria</taxon>
        <taxon>Bacillati</taxon>
        <taxon>Bacillota</taxon>
        <taxon>Bacilli</taxon>
        <taxon>Bacillales</taxon>
        <taxon>Listeriaceae</taxon>
        <taxon>Listeria</taxon>
    </lineage>
</organism>
<dbReference type="HAMAP" id="MF_01931">
    <property type="entry name" value="PurF"/>
    <property type="match status" value="1"/>
</dbReference>
<dbReference type="PIRSF" id="PIRSF000485">
    <property type="entry name" value="Amd_phspho_trans"/>
    <property type="match status" value="1"/>
</dbReference>
<comment type="caution">
    <text evidence="7">Lacks conserved residue(s) required for the propagation of feature annotation.</text>
</comment>
<reference evidence="11 12" key="1">
    <citation type="submission" date="2020-03" db="EMBL/GenBank/DDBJ databases">
        <title>Soil Listeria distribution.</title>
        <authorList>
            <person name="Liao J."/>
            <person name="Wiedmann M."/>
        </authorList>
    </citation>
    <scope>NUCLEOTIDE SEQUENCE [LARGE SCALE GENOMIC DNA]</scope>
    <source>
        <strain evidence="11 12">FSL L7-0259</strain>
    </source>
</reference>
<dbReference type="EMBL" id="JAARYD010000009">
    <property type="protein sequence ID" value="MBC2178058.1"/>
    <property type="molecule type" value="Genomic_DNA"/>
</dbReference>
<evidence type="ECO:0000256" key="7">
    <source>
        <dbReference type="HAMAP-Rule" id="MF_01931"/>
    </source>
</evidence>
<dbReference type="GO" id="GO:0000287">
    <property type="term" value="F:magnesium ion binding"/>
    <property type="evidence" value="ECO:0007669"/>
    <property type="project" value="UniProtKB-UniRule"/>
</dbReference>
<dbReference type="AlphaFoldDB" id="A0A7X1D9U9"/>
<dbReference type="UniPathway" id="UPA00074">
    <property type="reaction ID" value="UER00124"/>
</dbReference>
<comment type="cofactor">
    <cofactor evidence="7 10">
        <name>Mg(2+)</name>
        <dbReference type="ChEBI" id="CHEBI:18420"/>
    </cofactor>
    <text evidence="7 10">Binds 1 Mg(2+) ion per subunit.</text>
</comment>
<dbReference type="Gene3D" id="3.40.50.2020">
    <property type="match status" value="1"/>
</dbReference>
<evidence type="ECO:0000256" key="1">
    <source>
        <dbReference type="ARBA" id="ARBA00005209"/>
    </source>
</evidence>
<dbReference type="InterPro" id="IPR005854">
    <property type="entry name" value="PurF"/>
</dbReference>
<proteinExistence type="inferred from homology"/>
<dbReference type="InterPro" id="IPR000836">
    <property type="entry name" value="PRTase_dom"/>
</dbReference>
<feature type="active site" description="Nucleophile" evidence="7 9">
    <location>
        <position position="12"/>
    </location>
</feature>
<dbReference type="PANTHER" id="PTHR11907">
    <property type="entry name" value="AMIDOPHOSPHORIBOSYLTRANSFERASE"/>
    <property type="match status" value="1"/>
</dbReference>
<keyword evidence="7 10" id="KW-0479">Metal-binding</keyword>
<dbReference type="CDD" id="cd06223">
    <property type="entry name" value="PRTases_typeI"/>
    <property type="match status" value="1"/>
</dbReference>
<keyword evidence="5 7" id="KW-0658">Purine biosynthesis</keyword>
<dbReference type="CDD" id="cd00715">
    <property type="entry name" value="GPATase_N"/>
    <property type="match status" value="1"/>
</dbReference>
<gene>
    <name evidence="7 11" type="primary">purF</name>
    <name evidence="11" type="ORF">HCB27_15620</name>
</gene>
<dbReference type="InterPro" id="IPR035584">
    <property type="entry name" value="PurF_N"/>
</dbReference>
<dbReference type="Pfam" id="PF13522">
    <property type="entry name" value="GATase_6"/>
    <property type="match status" value="1"/>
</dbReference>
<dbReference type="SUPFAM" id="SSF56235">
    <property type="entry name" value="N-terminal nucleophile aminohydrolases (Ntn hydrolases)"/>
    <property type="match status" value="1"/>
</dbReference>
<name>A0A7X1D9U9_9LIST</name>
<dbReference type="Proteomes" id="UP000541735">
    <property type="component" value="Unassembled WGS sequence"/>
</dbReference>
<comment type="catalytic activity">
    <reaction evidence="7 8">
        <text>5-phospho-beta-D-ribosylamine + L-glutamate + diphosphate = 5-phospho-alpha-D-ribose 1-diphosphate + L-glutamine + H2O</text>
        <dbReference type="Rhea" id="RHEA:14905"/>
        <dbReference type="ChEBI" id="CHEBI:15377"/>
        <dbReference type="ChEBI" id="CHEBI:29985"/>
        <dbReference type="ChEBI" id="CHEBI:33019"/>
        <dbReference type="ChEBI" id="CHEBI:58017"/>
        <dbReference type="ChEBI" id="CHEBI:58359"/>
        <dbReference type="ChEBI" id="CHEBI:58681"/>
        <dbReference type="EC" id="2.4.2.14"/>
    </reaction>
</comment>
<evidence type="ECO:0000256" key="10">
    <source>
        <dbReference type="PIRSR" id="PIRSR000485-2"/>
    </source>
</evidence>
<comment type="similarity">
    <text evidence="2 7 8">In the C-terminal section; belongs to the purine/pyrimidine phosphoribosyltransferase family.</text>
</comment>